<protein>
    <submittedName>
        <fullName evidence="1">Uncharacterized protein</fullName>
    </submittedName>
</protein>
<dbReference type="EMBL" id="ACGO02000001">
    <property type="protein sequence ID" value="EFJ69801.1"/>
    <property type="molecule type" value="Genomic_DNA"/>
</dbReference>
<comment type="caution">
    <text evidence="1">The sequence shown here is derived from an EMBL/GenBank/DDBJ whole genome shotgun (WGS) entry which is preliminary data.</text>
</comment>
<evidence type="ECO:0000313" key="1">
    <source>
        <dbReference type="EMBL" id="EFJ69801.1"/>
    </source>
</evidence>
<proteinExistence type="predicted"/>
<gene>
    <name evidence="1" type="ORF">HMPREF0514_10245</name>
</gene>
<name>A0AA86ZZT9_9LACO</name>
<organism evidence="1 2">
    <name type="scientific">Lactobacillus paragasseri JV-V03</name>
    <dbReference type="NCBI Taxonomy" id="525326"/>
    <lineage>
        <taxon>Bacteria</taxon>
        <taxon>Bacillati</taxon>
        <taxon>Bacillota</taxon>
        <taxon>Bacilli</taxon>
        <taxon>Lactobacillales</taxon>
        <taxon>Lactobacillaceae</taxon>
        <taxon>Lactobacillus</taxon>
    </lineage>
</organism>
<sequence length="44" mass="5276">MTDSFITLSGFINLDNSNNVNSVIFKYFFKFNNQKRELIYLTYD</sequence>
<dbReference type="AlphaFoldDB" id="A0AA86ZZT9"/>
<accession>A0AA86ZZT9</accession>
<evidence type="ECO:0000313" key="2">
    <source>
        <dbReference type="Proteomes" id="UP000003672"/>
    </source>
</evidence>
<dbReference type="Proteomes" id="UP000003672">
    <property type="component" value="Unassembled WGS sequence"/>
</dbReference>
<reference evidence="1 2" key="1">
    <citation type="submission" date="2010-06" db="EMBL/GenBank/DDBJ databases">
        <authorList>
            <person name="Muzny D."/>
            <person name="Qin X."/>
            <person name="Buhay C."/>
            <person name="Dugan-Rocha S."/>
            <person name="Ding Y."/>
            <person name="Chen G."/>
            <person name="Hawes A."/>
            <person name="Holder M."/>
            <person name="Jhangiani S."/>
            <person name="Johnson A."/>
            <person name="Khan Z."/>
            <person name="Li Z."/>
            <person name="Liu W."/>
            <person name="Liu X."/>
            <person name="Perez L."/>
            <person name="Shen H."/>
            <person name="Wang Q."/>
            <person name="Watt J."/>
            <person name="Xi L."/>
            <person name="Xin Y."/>
            <person name="Zhou J."/>
            <person name="Deng J."/>
            <person name="Jiang H."/>
            <person name="Liu Y."/>
            <person name="Qu J."/>
            <person name="Song X.-Z."/>
            <person name="Zhang L."/>
            <person name="Villasana D."/>
            <person name="Johnson A."/>
            <person name="Liu J."/>
            <person name="Liyanage D."/>
            <person name="Lorensuhewa L."/>
            <person name="Robinson T."/>
            <person name="Song A."/>
            <person name="Song B.-B."/>
            <person name="Dinh H."/>
            <person name="Thornton R."/>
            <person name="Coyle M."/>
            <person name="Francisco L."/>
            <person name="Jackson L."/>
            <person name="Javaid M."/>
            <person name="Korchina V."/>
            <person name="Kovar C."/>
            <person name="Mata R."/>
            <person name="Mathew T."/>
            <person name="Ngo R."/>
            <person name="Nguyen L."/>
            <person name="Nguyen N."/>
            <person name="Okwuonu G."/>
            <person name="Ongeri F."/>
            <person name="Pham C."/>
            <person name="Simmons D."/>
            <person name="Wilczek-Boney K."/>
            <person name="Hale W."/>
            <person name="Jakkamsetti A."/>
            <person name="Pham P."/>
            <person name="Ruth R."/>
            <person name="San Lucas F."/>
            <person name="Warren J."/>
            <person name="Zhang J."/>
            <person name="Zhao Z."/>
            <person name="Zhou C."/>
            <person name="Zhu D."/>
            <person name="Lee S."/>
            <person name="Bess C."/>
            <person name="Blankenburg K."/>
            <person name="Forbes L."/>
            <person name="Fu Q."/>
            <person name="Gubbala S."/>
            <person name="Hirani K."/>
            <person name="Jayaseelan J.C."/>
            <person name="Lara F."/>
            <person name="Munidasa M."/>
            <person name="Palculict T."/>
            <person name="Patil S."/>
            <person name="Pu L.-L."/>
            <person name="Saada N."/>
            <person name="Tang L."/>
            <person name="Weissenberger G."/>
            <person name="Zhu Y."/>
            <person name="Hemphill L."/>
            <person name="Shang Y."/>
            <person name="Youmans B."/>
            <person name="Ayvaz T."/>
            <person name="Ross M."/>
            <person name="Santibanez J."/>
            <person name="Aqrawi P."/>
            <person name="Gross S."/>
            <person name="Joshi V."/>
            <person name="Fowler G."/>
            <person name="Nazareth L."/>
            <person name="Reid J."/>
            <person name="Worley K."/>
            <person name="Petrosino J."/>
            <person name="Highlander S."/>
            <person name="Gibbs R."/>
        </authorList>
    </citation>
    <scope>NUCLEOTIDE SEQUENCE [LARGE SCALE GENOMIC DNA]</scope>
    <source>
        <strain evidence="1 2">JV-V03</strain>
    </source>
</reference>